<dbReference type="PANTHER" id="PTHR43423:SF12">
    <property type="entry name" value="IRON EXPORT ATP-BINDING PROTEIN FETA-RELATED"/>
    <property type="match status" value="1"/>
</dbReference>
<dbReference type="Pfam" id="PF00005">
    <property type="entry name" value="ABC_tran"/>
    <property type="match status" value="1"/>
</dbReference>
<keyword evidence="5" id="KW-0547">Nucleotide-binding</keyword>
<dbReference type="SUPFAM" id="SSF52540">
    <property type="entry name" value="P-loop containing nucleoside triphosphate hydrolases"/>
    <property type="match status" value="1"/>
</dbReference>
<keyword evidence="8" id="KW-0472">Membrane</keyword>
<keyword evidence="1" id="KW-0813">Transport</keyword>
<evidence type="ECO:0000256" key="7">
    <source>
        <dbReference type="ARBA" id="ARBA00022967"/>
    </source>
</evidence>
<name>A0A6G7WF47_9LACT</name>
<dbReference type="KEGG" id="jpo:G7058_01680"/>
<evidence type="ECO:0000259" key="9">
    <source>
        <dbReference type="PROSITE" id="PS50893"/>
    </source>
</evidence>
<dbReference type="GeneID" id="94551968"/>
<dbReference type="PROSITE" id="PS50893">
    <property type="entry name" value="ABC_TRANSPORTER_2"/>
    <property type="match status" value="1"/>
</dbReference>
<dbReference type="InterPro" id="IPR003593">
    <property type="entry name" value="AAA+_ATPase"/>
</dbReference>
<evidence type="ECO:0000313" key="11">
    <source>
        <dbReference type="Proteomes" id="UP000501830"/>
    </source>
</evidence>
<evidence type="ECO:0000313" key="10">
    <source>
        <dbReference type="EMBL" id="QIK50872.1"/>
    </source>
</evidence>
<dbReference type="PANTHER" id="PTHR43423">
    <property type="entry name" value="ABC TRANSPORTER I FAMILY MEMBER 17"/>
    <property type="match status" value="1"/>
</dbReference>
<keyword evidence="11" id="KW-1185">Reference proteome</keyword>
<dbReference type="GO" id="GO:0006817">
    <property type="term" value="P:phosphate ion transport"/>
    <property type="evidence" value="ECO:0007669"/>
    <property type="project" value="UniProtKB-KW"/>
</dbReference>
<dbReference type="InterPro" id="IPR027417">
    <property type="entry name" value="P-loop_NTPase"/>
</dbReference>
<dbReference type="InterPro" id="IPR017871">
    <property type="entry name" value="ABC_transporter-like_CS"/>
</dbReference>
<gene>
    <name evidence="10" type="ORF">G7058_01680</name>
</gene>
<dbReference type="SMART" id="SM00382">
    <property type="entry name" value="AAA"/>
    <property type="match status" value="1"/>
</dbReference>
<evidence type="ECO:0000256" key="5">
    <source>
        <dbReference type="ARBA" id="ARBA00022741"/>
    </source>
</evidence>
<dbReference type="Proteomes" id="UP000501830">
    <property type="component" value="Chromosome"/>
</dbReference>
<keyword evidence="4" id="KW-0592">Phosphate transport</keyword>
<evidence type="ECO:0000256" key="1">
    <source>
        <dbReference type="ARBA" id="ARBA00022448"/>
    </source>
</evidence>
<evidence type="ECO:0000256" key="2">
    <source>
        <dbReference type="ARBA" id="ARBA00022475"/>
    </source>
</evidence>
<dbReference type="Gene3D" id="3.40.50.300">
    <property type="entry name" value="P-loop containing nucleotide triphosphate hydrolases"/>
    <property type="match status" value="1"/>
</dbReference>
<dbReference type="InterPro" id="IPR003439">
    <property type="entry name" value="ABC_transporter-like_ATP-bd"/>
</dbReference>
<keyword evidence="3" id="KW-0997">Cell inner membrane</keyword>
<dbReference type="EMBL" id="CP049889">
    <property type="protein sequence ID" value="QIK50872.1"/>
    <property type="molecule type" value="Genomic_DNA"/>
</dbReference>
<dbReference type="GO" id="GO:0016887">
    <property type="term" value="F:ATP hydrolysis activity"/>
    <property type="evidence" value="ECO:0007669"/>
    <property type="project" value="InterPro"/>
</dbReference>
<protein>
    <submittedName>
        <fullName evidence="10">ATP-binding cassette domain-containing protein</fullName>
    </submittedName>
</protein>
<evidence type="ECO:0000256" key="4">
    <source>
        <dbReference type="ARBA" id="ARBA00022592"/>
    </source>
</evidence>
<dbReference type="RefSeq" id="WP_166061913.1">
    <property type="nucleotide sequence ID" value="NZ_CP049889.1"/>
</dbReference>
<keyword evidence="7" id="KW-1278">Translocase</keyword>
<keyword evidence="2" id="KW-1003">Cell membrane</keyword>
<dbReference type="AlphaFoldDB" id="A0A6G7WF47"/>
<reference evidence="10 11" key="1">
    <citation type="journal article" date="2017" name="Int. J. Syst. Evol. Microbiol.">
        <title>Jeotgalibaca porci sp. nov. and Jeotgalibaca arthritidis sp. nov., isolated from pigs, and emended description of the genus Jeotgalibaca.</title>
        <authorList>
            <person name="Zamora L."/>
            <person name="Perez-Sancho M."/>
            <person name="Dominguez L."/>
            <person name="Fernandez-Garayzabal J.F."/>
            <person name="Vela A.I."/>
        </authorList>
    </citation>
    <scope>NUCLEOTIDE SEQUENCE [LARGE SCALE GENOMIC DNA]</scope>
    <source>
        <strain evidence="10 11">CCUG 69148</strain>
    </source>
</reference>
<dbReference type="PROSITE" id="PS00211">
    <property type="entry name" value="ABC_TRANSPORTER_1"/>
    <property type="match status" value="1"/>
</dbReference>
<dbReference type="GO" id="GO:0005524">
    <property type="term" value="F:ATP binding"/>
    <property type="evidence" value="ECO:0007669"/>
    <property type="project" value="UniProtKB-KW"/>
</dbReference>
<proteinExistence type="predicted"/>
<evidence type="ECO:0000256" key="3">
    <source>
        <dbReference type="ARBA" id="ARBA00022519"/>
    </source>
</evidence>
<evidence type="ECO:0000256" key="8">
    <source>
        <dbReference type="ARBA" id="ARBA00023136"/>
    </source>
</evidence>
<sequence>MNSILEVKHLSFSVGEKEILKDISFKIQKGDFLTIKGPSGSGKSTLLKLLAAIMNPSAGEIIYKGKPLSEYEITDYRKEVSYSFQNAALFGTTVADNLMFPYEIRNEPFDRERAIALLDKVMLSKQYLDQKITELSGGEKQRVALIRNVLFTPEVLLLDEVTSALDAENRKVISEAILRLNRENKITVLWVTHNTDEINDAAKTIEMKEGRLEDVSHD</sequence>
<evidence type="ECO:0000256" key="6">
    <source>
        <dbReference type="ARBA" id="ARBA00022840"/>
    </source>
</evidence>
<feature type="domain" description="ABC transporter" evidence="9">
    <location>
        <begin position="5"/>
        <end position="218"/>
    </location>
</feature>
<accession>A0A6G7WF47</accession>
<organism evidence="10 11">
    <name type="scientific">Jeotgalibaca porci</name>
    <dbReference type="NCBI Taxonomy" id="1868793"/>
    <lineage>
        <taxon>Bacteria</taxon>
        <taxon>Bacillati</taxon>
        <taxon>Bacillota</taxon>
        <taxon>Bacilli</taxon>
        <taxon>Lactobacillales</taxon>
        <taxon>Carnobacteriaceae</taxon>
        <taxon>Jeotgalibaca</taxon>
    </lineage>
</organism>
<keyword evidence="6 10" id="KW-0067">ATP-binding</keyword>